<evidence type="ECO:0000313" key="5">
    <source>
        <dbReference type="EMBL" id="SVC03777.1"/>
    </source>
</evidence>
<dbReference type="Pfam" id="PF01571">
    <property type="entry name" value="GCV_T"/>
    <property type="match status" value="1"/>
</dbReference>
<dbReference type="PIRSF" id="PIRSF006487">
    <property type="entry name" value="GcvT"/>
    <property type="match status" value="1"/>
</dbReference>
<protein>
    <recommendedName>
        <fullName evidence="4">GCVT N-terminal domain-containing protein</fullName>
    </recommendedName>
</protein>
<dbReference type="InterPro" id="IPR027266">
    <property type="entry name" value="TrmE/GcvT-like"/>
</dbReference>
<dbReference type="FunFam" id="3.30.70.1400:FF:000001">
    <property type="entry name" value="Aminomethyltransferase"/>
    <property type="match status" value="1"/>
</dbReference>
<dbReference type="InterPro" id="IPR028896">
    <property type="entry name" value="GcvT/YgfZ/DmdA"/>
</dbReference>
<dbReference type="EMBL" id="UINC01069982">
    <property type="protein sequence ID" value="SVC03777.1"/>
    <property type="molecule type" value="Genomic_DNA"/>
</dbReference>
<organism evidence="5">
    <name type="scientific">marine metagenome</name>
    <dbReference type="NCBI Taxonomy" id="408172"/>
    <lineage>
        <taxon>unclassified sequences</taxon>
        <taxon>metagenomes</taxon>
        <taxon>ecological metagenomes</taxon>
    </lineage>
</organism>
<evidence type="ECO:0000256" key="3">
    <source>
        <dbReference type="ARBA" id="ARBA00022679"/>
    </source>
</evidence>
<dbReference type="SUPFAM" id="SSF103025">
    <property type="entry name" value="Folate-binding domain"/>
    <property type="match status" value="1"/>
</dbReference>
<feature type="non-terminal residue" evidence="5">
    <location>
        <position position="280"/>
    </location>
</feature>
<dbReference type="GO" id="GO:0008483">
    <property type="term" value="F:transaminase activity"/>
    <property type="evidence" value="ECO:0007669"/>
    <property type="project" value="UniProtKB-KW"/>
</dbReference>
<name>A0A382IXB6_9ZZZZ</name>
<dbReference type="Gene3D" id="3.30.1360.120">
    <property type="entry name" value="Probable tRNA modification gtpase trme, domain 1"/>
    <property type="match status" value="1"/>
</dbReference>
<evidence type="ECO:0000256" key="2">
    <source>
        <dbReference type="ARBA" id="ARBA00022576"/>
    </source>
</evidence>
<sequence length="280" mass="31197">MPTSGQLKTPLHAWHCDHGGKIVPFGGWEMPVQYEKGILTEHLATRRSGGFFDVSHMGRFRVEGKDTMAFLQRVLTNDSSILEPWQAQYTLLANETGGVIDDAYLYHPEGEYLIVVNASNRKKDWDHFKEEARQFQDLELLDLTEEMAMIAVQGPQTEDLISSFLEQGSLPLRRHNSLSKITMMGVDILISRTGYTGEPHCFEMFIPAGKVSGIWEMLHHAGISSGFTAVGLGARDTLRLEARLPLYGHELGIDPEGVEIPAYAFPLTAYAVSFAESKGN</sequence>
<accession>A0A382IXB6</accession>
<gene>
    <name evidence="5" type="ORF">METZ01_LOCUS256631</name>
</gene>
<evidence type="ECO:0000256" key="1">
    <source>
        <dbReference type="ARBA" id="ARBA00008609"/>
    </source>
</evidence>
<dbReference type="AlphaFoldDB" id="A0A382IXB6"/>
<reference evidence="5" key="1">
    <citation type="submission" date="2018-05" db="EMBL/GenBank/DDBJ databases">
        <authorList>
            <person name="Lanie J.A."/>
            <person name="Ng W.-L."/>
            <person name="Kazmierczak K.M."/>
            <person name="Andrzejewski T.M."/>
            <person name="Davidsen T.M."/>
            <person name="Wayne K.J."/>
            <person name="Tettelin H."/>
            <person name="Glass J.I."/>
            <person name="Rusch D."/>
            <person name="Podicherti R."/>
            <person name="Tsui H.-C.T."/>
            <person name="Winkler M.E."/>
        </authorList>
    </citation>
    <scope>NUCLEOTIDE SEQUENCE</scope>
</reference>
<dbReference type="InterPro" id="IPR006222">
    <property type="entry name" value="GCVT_N"/>
</dbReference>
<evidence type="ECO:0000259" key="4">
    <source>
        <dbReference type="Pfam" id="PF01571"/>
    </source>
</evidence>
<keyword evidence="3" id="KW-0808">Transferase</keyword>
<comment type="similarity">
    <text evidence="1">Belongs to the GcvT family.</text>
</comment>
<feature type="domain" description="GCVT N-terminal" evidence="4">
    <location>
        <begin position="11"/>
        <end position="253"/>
    </location>
</feature>
<dbReference type="PANTHER" id="PTHR43757:SF2">
    <property type="entry name" value="AMINOMETHYLTRANSFERASE, MITOCHONDRIAL"/>
    <property type="match status" value="1"/>
</dbReference>
<proteinExistence type="inferred from homology"/>
<keyword evidence="2" id="KW-0032">Aminotransferase</keyword>
<dbReference type="PANTHER" id="PTHR43757">
    <property type="entry name" value="AMINOMETHYLTRANSFERASE"/>
    <property type="match status" value="1"/>
</dbReference>